<feature type="transmembrane region" description="Helical" evidence="7">
    <location>
        <begin position="316"/>
        <end position="338"/>
    </location>
</feature>
<dbReference type="RefSeq" id="WP_188419041.1">
    <property type="nucleotide sequence ID" value="NZ_BMDP01000001.1"/>
</dbReference>
<protein>
    <submittedName>
        <fullName evidence="8">AI-2E family transporter</fullName>
    </submittedName>
</protein>
<accession>A0A8J3F7Y9</accession>
<feature type="transmembrane region" description="Helical" evidence="7">
    <location>
        <begin position="250"/>
        <end position="269"/>
    </location>
</feature>
<evidence type="ECO:0000256" key="4">
    <source>
        <dbReference type="ARBA" id="ARBA00022989"/>
    </source>
</evidence>
<feature type="transmembrane region" description="Helical" evidence="7">
    <location>
        <begin position="281"/>
        <end position="304"/>
    </location>
</feature>
<evidence type="ECO:0000313" key="9">
    <source>
        <dbReference type="Proteomes" id="UP000627205"/>
    </source>
</evidence>
<feature type="transmembrane region" description="Helical" evidence="7">
    <location>
        <begin position="350"/>
        <end position="376"/>
    </location>
</feature>
<reference evidence="8" key="1">
    <citation type="journal article" date="2014" name="Int. J. Syst. Evol. Microbiol.">
        <title>Complete genome sequence of Corynebacterium casei LMG S-19264T (=DSM 44701T), isolated from a smear-ripened cheese.</title>
        <authorList>
            <consortium name="US DOE Joint Genome Institute (JGI-PGF)"/>
            <person name="Walter F."/>
            <person name="Albersmeier A."/>
            <person name="Kalinowski J."/>
            <person name="Ruckert C."/>
        </authorList>
    </citation>
    <scope>NUCLEOTIDE SEQUENCE</scope>
    <source>
        <strain evidence="8">CCM 7664</strain>
    </source>
</reference>
<keyword evidence="3 7" id="KW-0812">Transmembrane</keyword>
<dbReference type="AlphaFoldDB" id="A0A8J3F7Y9"/>
<feature type="transmembrane region" description="Helical" evidence="7">
    <location>
        <begin position="64"/>
        <end position="85"/>
    </location>
</feature>
<dbReference type="PANTHER" id="PTHR21716">
    <property type="entry name" value="TRANSMEMBRANE PROTEIN"/>
    <property type="match status" value="1"/>
</dbReference>
<keyword evidence="5 7" id="KW-0472">Membrane</keyword>
<comment type="similarity">
    <text evidence="2">Belongs to the autoinducer-2 exporter (AI-2E) (TC 2.A.86) family.</text>
</comment>
<dbReference type="Pfam" id="PF01594">
    <property type="entry name" value="AI-2E_transport"/>
    <property type="match status" value="1"/>
</dbReference>
<feature type="transmembrane region" description="Helical" evidence="7">
    <location>
        <begin position="192"/>
        <end position="214"/>
    </location>
</feature>
<dbReference type="InterPro" id="IPR002549">
    <property type="entry name" value="AI-2E-like"/>
</dbReference>
<comment type="subcellular location">
    <subcellularLocation>
        <location evidence="1">Membrane</location>
        <topology evidence="1">Multi-pass membrane protein</topology>
    </subcellularLocation>
</comment>
<feature type="transmembrane region" description="Helical" evidence="7">
    <location>
        <begin position="39"/>
        <end position="58"/>
    </location>
</feature>
<evidence type="ECO:0000256" key="5">
    <source>
        <dbReference type="ARBA" id="ARBA00023136"/>
    </source>
</evidence>
<organism evidence="8 9">
    <name type="scientific">Oxalicibacterium solurbis</name>
    <dbReference type="NCBI Taxonomy" id="69280"/>
    <lineage>
        <taxon>Bacteria</taxon>
        <taxon>Pseudomonadati</taxon>
        <taxon>Pseudomonadota</taxon>
        <taxon>Betaproteobacteria</taxon>
        <taxon>Burkholderiales</taxon>
        <taxon>Oxalobacteraceae</taxon>
        <taxon>Oxalicibacterium</taxon>
    </lineage>
</organism>
<dbReference type="EMBL" id="BMDP01000001">
    <property type="protein sequence ID" value="GGI52938.1"/>
    <property type="molecule type" value="Genomic_DNA"/>
</dbReference>
<evidence type="ECO:0000313" key="8">
    <source>
        <dbReference type="EMBL" id="GGI52938.1"/>
    </source>
</evidence>
<proteinExistence type="inferred from homology"/>
<gene>
    <name evidence="8" type="ORF">GCM10011430_01120</name>
</gene>
<dbReference type="PANTHER" id="PTHR21716:SF16">
    <property type="entry name" value="BLL1467 PROTEIN"/>
    <property type="match status" value="1"/>
</dbReference>
<evidence type="ECO:0000256" key="7">
    <source>
        <dbReference type="SAM" id="Phobius"/>
    </source>
</evidence>
<feature type="region of interest" description="Disordered" evidence="6">
    <location>
        <begin position="1"/>
        <end position="24"/>
    </location>
</feature>
<evidence type="ECO:0000256" key="6">
    <source>
        <dbReference type="SAM" id="MobiDB-lite"/>
    </source>
</evidence>
<dbReference type="GO" id="GO:0055085">
    <property type="term" value="P:transmembrane transport"/>
    <property type="evidence" value="ECO:0007669"/>
    <property type="project" value="TreeGrafter"/>
</dbReference>
<evidence type="ECO:0000256" key="2">
    <source>
        <dbReference type="ARBA" id="ARBA00009773"/>
    </source>
</evidence>
<name>A0A8J3F7Y9_9BURK</name>
<sequence length="395" mass="42859">MKNQIDESRPHGTGVVRHETASDSPLQHERAAALIPLPVDARGISLIILASVALVFALSAANKFFIPLVFGIFVAYTLSPLVTWLERIRIPRLFGTSIVIAAILSSALLTTWNLRDEFNAILSDLPVATQKMARTLRNLHRGQPSAIQQMQKAATEIEKATNQAAGVRAAPSRANADRSLFNLSEWLRAGSAGAMTFLSQTVMVIFLVFFFLAAGDTFKRKLVKVSGHALSTRKITVNILDAINKSIQNYMLMLLVTNALFGILMWAALEWIGLANAGAWAIAAAFLHIIPYFGTVLIIAATGVSAFMQFETVNGLLLVTAATLVISTVVGTFVTTWMTGRIARMNAAAVFVSLLFWTWLWGAWGMLLGIPITVIVKVISEHVEGLSAVSELLGE</sequence>
<reference evidence="8" key="2">
    <citation type="submission" date="2020-09" db="EMBL/GenBank/DDBJ databases">
        <authorList>
            <person name="Sun Q."/>
            <person name="Sedlacek I."/>
        </authorList>
    </citation>
    <scope>NUCLEOTIDE SEQUENCE</scope>
    <source>
        <strain evidence="8">CCM 7664</strain>
    </source>
</reference>
<dbReference type="Proteomes" id="UP000627205">
    <property type="component" value="Unassembled WGS sequence"/>
</dbReference>
<comment type="caution">
    <text evidence="8">The sequence shown here is derived from an EMBL/GenBank/DDBJ whole genome shotgun (WGS) entry which is preliminary data.</text>
</comment>
<evidence type="ECO:0000256" key="1">
    <source>
        <dbReference type="ARBA" id="ARBA00004141"/>
    </source>
</evidence>
<evidence type="ECO:0000256" key="3">
    <source>
        <dbReference type="ARBA" id="ARBA00022692"/>
    </source>
</evidence>
<dbReference type="GO" id="GO:0016020">
    <property type="term" value="C:membrane"/>
    <property type="evidence" value="ECO:0007669"/>
    <property type="project" value="UniProtKB-SubCell"/>
</dbReference>
<keyword evidence="9" id="KW-1185">Reference proteome</keyword>
<keyword evidence="4 7" id="KW-1133">Transmembrane helix</keyword>
<feature type="transmembrane region" description="Helical" evidence="7">
    <location>
        <begin position="92"/>
        <end position="112"/>
    </location>
</feature>